<keyword evidence="5 7" id="KW-0408">Iron</keyword>
<dbReference type="PANTHER" id="PTHR24305:SF235">
    <property type="entry name" value="CYTOCHROME P450 MONOOXYGENASE APDB-RELATED"/>
    <property type="match status" value="1"/>
</dbReference>
<evidence type="ECO:0000256" key="1">
    <source>
        <dbReference type="ARBA" id="ARBA00001971"/>
    </source>
</evidence>
<sequence length="451" mass="51436">MISLHIAVVCLGAFLIFHLIRVERRISDVPGPFLARFTDWWRVYHYIKGDWGETMLWWHQRYGDLIRIGPTRISVGDPMEVPHVYQAKPLLHKGTMYRTLIGWFHGENVAGLEGMVDEAQHANAKRAIVPAYSWKSVMEFEPQITYSVQELVDSIAKHDVIDINEWIPWWGIDSMNRIAFSSSLGFIKHGRDVGQTLDAIRKINAGMTYMGAFPTIFMWIAWALSTVIGPSGRLNDEPIVLEKNAMDAKGDLLDAFIKAGKEQPKLFPHNRVIGMTFTTIFAGSDTTAYNLTWIIYYLIKHPACLTRLQEEIDQTVHQRQLPYPPSLTDLLKLPYLEAVIKEGLRYAMLLQLHMERVVPKGGMEICGYHVPGEITVGCMSSVIHLDKRAYGKDANQFRPERWLESSPDQLKLMERCGIWFGSGKHACIGQHFARAKTMKVLSMMLMTFDVG</sequence>
<dbReference type="GO" id="GO:0020037">
    <property type="term" value="F:heme binding"/>
    <property type="evidence" value="ECO:0007669"/>
    <property type="project" value="InterPro"/>
</dbReference>
<dbReference type="GO" id="GO:0005506">
    <property type="term" value="F:iron ion binding"/>
    <property type="evidence" value="ECO:0007669"/>
    <property type="project" value="InterPro"/>
</dbReference>
<dbReference type="AlphaFoldDB" id="A0A5N6YQF9"/>
<evidence type="ECO:0000256" key="3">
    <source>
        <dbReference type="ARBA" id="ARBA00022723"/>
    </source>
</evidence>
<keyword evidence="7 8" id="KW-0349">Heme</keyword>
<dbReference type="InterPro" id="IPR001128">
    <property type="entry name" value="Cyt_P450"/>
</dbReference>
<dbReference type="InterPro" id="IPR002401">
    <property type="entry name" value="Cyt_P450_E_grp-I"/>
</dbReference>
<dbReference type="GO" id="GO:0016705">
    <property type="term" value="F:oxidoreductase activity, acting on paired donors, with incorporation or reduction of molecular oxygen"/>
    <property type="evidence" value="ECO:0007669"/>
    <property type="project" value="InterPro"/>
</dbReference>
<dbReference type="PRINTS" id="PR00463">
    <property type="entry name" value="EP450I"/>
</dbReference>
<dbReference type="EMBL" id="ML737112">
    <property type="protein sequence ID" value="KAE8347667.1"/>
    <property type="molecule type" value="Genomic_DNA"/>
</dbReference>
<keyword evidence="3 7" id="KW-0479">Metal-binding</keyword>
<dbReference type="Gene3D" id="1.10.630.10">
    <property type="entry name" value="Cytochrome P450"/>
    <property type="match status" value="1"/>
</dbReference>
<evidence type="ECO:0000256" key="4">
    <source>
        <dbReference type="ARBA" id="ARBA00023002"/>
    </source>
</evidence>
<gene>
    <name evidence="9" type="ORF">BDV24DRAFT_157144</name>
</gene>
<dbReference type="InterPro" id="IPR036396">
    <property type="entry name" value="Cyt_P450_sf"/>
</dbReference>
<comment type="cofactor">
    <cofactor evidence="1 7">
        <name>heme</name>
        <dbReference type="ChEBI" id="CHEBI:30413"/>
    </cofactor>
</comment>
<dbReference type="Proteomes" id="UP000325558">
    <property type="component" value="Unassembled WGS sequence"/>
</dbReference>
<dbReference type="SUPFAM" id="SSF48264">
    <property type="entry name" value="Cytochrome P450"/>
    <property type="match status" value="1"/>
</dbReference>
<evidence type="ECO:0008006" key="10">
    <source>
        <dbReference type="Google" id="ProtNLM"/>
    </source>
</evidence>
<dbReference type="PRINTS" id="PR00385">
    <property type="entry name" value="P450"/>
</dbReference>
<keyword evidence="4 8" id="KW-0560">Oxidoreductase</keyword>
<proteinExistence type="inferred from homology"/>
<comment type="similarity">
    <text evidence="2 8">Belongs to the cytochrome P450 family.</text>
</comment>
<dbReference type="Pfam" id="PF00067">
    <property type="entry name" value="p450"/>
    <property type="match status" value="1"/>
</dbReference>
<evidence type="ECO:0000256" key="7">
    <source>
        <dbReference type="PIRSR" id="PIRSR602401-1"/>
    </source>
</evidence>
<evidence type="ECO:0000256" key="6">
    <source>
        <dbReference type="ARBA" id="ARBA00023033"/>
    </source>
</evidence>
<dbReference type="PANTHER" id="PTHR24305">
    <property type="entry name" value="CYTOCHROME P450"/>
    <property type="match status" value="1"/>
</dbReference>
<reference evidence="9" key="1">
    <citation type="submission" date="2019-04" db="EMBL/GenBank/DDBJ databases">
        <title>Friends and foes A comparative genomics study of 23 Aspergillus species from section Flavi.</title>
        <authorList>
            <consortium name="DOE Joint Genome Institute"/>
            <person name="Kjaerbolling I."/>
            <person name="Vesth T."/>
            <person name="Frisvad J.C."/>
            <person name="Nybo J.L."/>
            <person name="Theobald S."/>
            <person name="Kildgaard S."/>
            <person name="Isbrandt T."/>
            <person name="Kuo A."/>
            <person name="Sato A."/>
            <person name="Lyhne E.K."/>
            <person name="Kogle M.E."/>
            <person name="Wiebenga A."/>
            <person name="Kun R.S."/>
            <person name="Lubbers R.J."/>
            <person name="Makela M.R."/>
            <person name="Barry K."/>
            <person name="Chovatia M."/>
            <person name="Clum A."/>
            <person name="Daum C."/>
            <person name="Haridas S."/>
            <person name="He G."/>
            <person name="LaButti K."/>
            <person name="Lipzen A."/>
            <person name="Mondo S."/>
            <person name="Riley R."/>
            <person name="Salamov A."/>
            <person name="Simmons B.A."/>
            <person name="Magnuson J.K."/>
            <person name="Henrissat B."/>
            <person name="Mortensen U.H."/>
            <person name="Larsen T.O."/>
            <person name="Devries R.P."/>
            <person name="Grigoriev I.V."/>
            <person name="Machida M."/>
            <person name="Baker S.E."/>
            <person name="Andersen M.R."/>
        </authorList>
    </citation>
    <scope>NUCLEOTIDE SEQUENCE</scope>
    <source>
        <strain evidence="9">CBS 117612</strain>
    </source>
</reference>
<evidence type="ECO:0000313" key="9">
    <source>
        <dbReference type="EMBL" id="KAE8347667.1"/>
    </source>
</evidence>
<dbReference type="OrthoDB" id="4402279at2759"/>
<evidence type="ECO:0000256" key="2">
    <source>
        <dbReference type="ARBA" id="ARBA00010617"/>
    </source>
</evidence>
<name>A0A5N6YQF9_9EURO</name>
<dbReference type="InterPro" id="IPR017972">
    <property type="entry name" value="Cyt_P450_CS"/>
</dbReference>
<dbReference type="GO" id="GO:0044550">
    <property type="term" value="P:secondary metabolite biosynthetic process"/>
    <property type="evidence" value="ECO:0007669"/>
    <property type="project" value="UniProtKB-ARBA"/>
</dbReference>
<protein>
    <recommendedName>
        <fullName evidence="10">Cytochrome P450</fullName>
    </recommendedName>
</protein>
<dbReference type="InterPro" id="IPR050121">
    <property type="entry name" value="Cytochrome_P450_monoxygenase"/>
</dbReference>
<dbReference type="PROSITE" id="PS00086">
    <property type="entry name" value="CYTOCHROME_P450"/>
    <property type="match status" value="1"/>
</dbReference>
<accession>A0A5N6YQF9</accession>
<evidence type="ECO:0000256" key="5">
    <source>
        <dbReference type="ARBA" id="ARBA00023004"/>
    </source>
</evidence>
<evidence type="ECO:0000256" key="8">
    <source>
        <dbReference type="RuleBase" id="RU000461"/>
    </source>
</evidence>
<dbReference type="GO" id="GO:0004497">
    <property type="term" value="F:monooxygenase activity"/>
    <property type="evidence" value="ECO:0007669"/>
    <property type="project" value="UniProtKB-KW"/>
</dbReference>
<feature type="binding site" description="axial binding residue" evidence="7">
    <location>
        <position position="427"/>
    </location>
    <ligand>
        <name>heme</name>
        <dbReference type="ChEBI" id="CHEBI:30413"/>
    </ligand>
    <ligandPart>
        <name>Fe</name>
        <dbReference type="ChEBI" id="CHEBI:18248"/>
    </ligandPart>
</feature>
<organism evidence="9">
    <name type="scientific">Aspergillus arachidicola</name>
    <dbReference type="NCBI Taxonomy" id="656916"/>
    <lineage>
        <taxon>Eukaryota</taxon>
        <taxon>Fungi</taxon>
        <taxon>Dikarya</taxon>
        <taxon>Ascomycota</taxon>
        <taxon>Pezizomycotina</taxon>
        <taxon>Eurotiomycetes</taxon>
        <taxon>Eurotiomycetidae</taxon>
        <taxon>Eurotiales</taxon>
        <taxon>Aspergillaceae</taxon>
        <taxon>Aspergillus</taxon>
        <taxon>Aspergillus subgen. Circumdati</taxon>
    </lineage>
</organism>
<keyword evidence="6 8" id="KW-0503">Monooxygenase</keyword>